<feature type="signal peptide" evidence="1">
    <location>
        <begin position="1"/>
        <end position="22"/>
    </location>
</feature>
<sequence length="151" mass="16240">MTLARCATLTGLLLAGGCTINAGAPRPAEVVVLPTPCPAGMTERSALTAFFGRNVRQDGREFLRVPEAEWERFRLAHLTPRFPQGSTILDAVGTWQGQALAEPTKVFLVTVPSETAEAALHSLRAAIDTYRRDFQQQSVGILVTKACAAGF</sequence>
<evidence type="ECO:0000256" key="1">
    <source>
        <dbReference type="SAM" id="SignalP"/>
    </source>
</evidence>
<dbReference type="EMBL" id="JAJAQI010000013">
    <property type="protein sequence ID" value="MCB4822132.1"/>
    <property type="molecule type" value="Genomic_DNA"/>
</dbReference>
<gene>
    <name evidence="2" type="ORF">LHA35_10345</name>
</gene>
<name>A0A9X1ICR5_9PROT</name>
<protein>
    <submittedName>
        <fullName evidence="2">DUF3574 domain-containing protein</fullName>
    </submittedName>
</protein>
<accession>A0A9X1ICR5</accession>
<dbReference type="Pfam" id="PF12098">
    <property type="entry name" value="DUF3574"/>
    <property type="match status" value="1"/>
</dbReference>
<evidence type="ECO:0000313" key="3">
    <source>
        <dbReference type="Proteomes" id="UP001139311"/>
    </source>
</evidence>
<keyword evidence="1" id="KW-0732">Signal</keyword>
<keyword evidence="3" id="KW-1185">Reference proteome</keyword>
<reference evidence="2" key="1">
    <citation type="submission" date="2021-10" db="EMBL/GenBank/DDBJ databases">
        <title>Roseicella aerolatum sp. nov., isolated from aerosols of e-waste dismantling site.</title>
        <authorList>
            <person name="Qin T."/>
        </authorList>
    </citation>
    <scope>NUCLEOTIDE SEQUENCE</scope>
    <source>
        <strain evidence="2">GB24</strain>
    </source>
</reference>
<evidence type="ECO:0000313" key="2">
    <source>
        <dbReference type="EMBL" id="MCB4822132.1"/>
    </source>
</evidence>
<organism evidence="2 3">
    <name type="scientific">Roseicella aerolata</name>
    <dbReference type="NCBI Taxonomy" id="2883479"/>
    <lineage>
        <taxon>Bacteria</taxon>
        <taxon>Pseudomonadati</taxon>
        <taxon>Pseudomonadota</taxon>
        <taxon>Alphaproteobacteria</taxon>
        <taxon>Acetobacterales</taxon>
        <taxon>Roseomonadaceae</taxon>
        <taxon>Roseicella</taxon>
    </lineage>
</organism>
<dbReference type="InterPro" id="IPR021957">
    <property type="entry name" value="DUF3574"/>
</dbReference>
<dbReference type="AlphaFoldDB" id="A0A9X1ICR5"/>
<feature type="chain" id="PRO_5040902026" evidence="1">
    <location>
        <begin position="23"/>
        <end position="151"/>
    </location>
</feature>
<proteinExistence type="predicted"/>
<comment type="caution">
    <text evidence="2">The sequence shown here is derived from an EMBL/GenBank/DDBJ whole genome shotgun (WGS) entry which is preliminary data.</text>
</comment>
<dbReference type="RefSeq" id="WP_226607992.1">
    <property type="nucleotide sequence ID" value="NZ_JAJAQI010000013.1"/>
</dbReference>
<dbReference type="Proteomes" id="UP001139311">
    <property type="component" value="Unassembled WGS sequence"/>
</dbReference>
<dbReference type="PROSITE" id="PS51257">
    <property type="entry name" value="PROKAR_LIPOPROTEIN"/>
    <property type="match status" value="1"/>
</dbReference>